<evidence type="ECO:0000259" key="1">
    <source>
        <dbReference type="Pfam" id="PF13649"/>
    </source>
</evidence>
<evidence type="ECO:0000313" key="2">
    <source>
        <dbReference type="EMBL" id="TDS12518.1"/>
    </source>
</evidence>
<dbReference type="EMBL" id="SNZW01000017">
    <property type="protein sequence ID" value="TDS12518.1"/>
    <property type="molecule type" value="Genomic_DNA"/>
</dbReference>
<dbReference type="InterPro" id="IPR041698">
    <property type="entry name" value="Methyltransf_25"/>
</dbReference>
<reference evidence="2 3" key="1">
    <citation type="submission" date="2019-03" db="EMBL/GenBank/DDBJ databases">
        <title>Genomic Encyclopedia of Type Strains, Phase III (KMG-III): the genomes of soil and plant-associated and newly described type strains.</title>
        <authorList>
            <person name="Whitman W."/>
        </authorList>
    </citation>
    <scope>NUCLEOTIDE SEQUENCE [LARGE SCALE GENOMIC DNA]</scope>
    <source>
        <strain evidence="2 3">CECT 8455</strain>
    </source>
</reference>
<accession>A0A4V3E1A7</accession>
<dbReference type="GO" id="GO:0008168">
    <property type="term" value="F:methyltransferase activity"/>
    <property type="evidence" value="ECO:0007669"/>
    <property type="project" value="UniProtKB-KW"/>
</dbReference>
<feature type="domain" description="Methyltransferase" evidence="1">
    <location>
        <begin position="87"/>
        <end position="169"/>
    </location>
</feature>
<dbReference type="AlphaFoldDB" id="A0A4V3E1A7"/>
<keyword evidence="3" id="KW-1185">Reference proteome</keyword>
<comment type="caution">
    <text evidence="2">The sequence shown here is derived from an EMBL/GenBank/DDBJ whole genome shotgun (WGS) entry which is preliminary data.</text>
</comment>
<gene>
    <name evidence="2" type="ORF">DFQ03_2975</name>
</gene>
<dbReference type="GO" id="GO:0032259">
    <property type="term" value="P:methylation"/>
    <property type="evidence" value="ECO:0007669"/>
    <property type="project" value="UniProtKB-KW"/>
</dbReference>
<dbReference type="SUPFAM" id="SSF53335">
    <property type="entry name" value="S-adenosyl-L-methionine-dependent methyltransferases"/>
    <property type="match status" value="1"/>
</dbReference>
<dbReference type="Pfam" id="PF13649">
    <property type="entry name" value="Methyltransf_25"/>
    <property type="match status" value="1"/>
</dbReference>
<dbReference type="Proteomes" id="UP000295274">
    <property type="component" value="Unassembled WGS sequence"/>
</dbReference>
<sequence length="241" mass="27613">MTRHKQKIYDVFFLNRSPVDKEENKSKRNKQPWPTKNAMQQVYENNLWGSGTSDFYSGEGSHKPEILKPYIETLIAFLTSFKNPISVCDLGCGDFNVGKELVVYTKKIVAVDIVPELIERNKEKYKARNLEFLCVDIAKDMLPVADCAILRQVLQHISNDEVKQVARKLSGYKYVIVTEHLPNKDFNPNLDIISGQGTRLKKNSGIKLLEPPFNLEIVEKRELLKIVDAHGIIVTTLYMMN</sequence>
<name>A0A4V3E1A7_9FLAO</name>
<organism evidence="2 3">
    <name type="scientific">Maribacter caenipelagi</name>
    <dbReference type="NCBI Taxonomy" id="1447781"/>
    <lineage>
        <taxon>Bacteria</taxon>
        <taxon>Pseudomonadati</taxon>
        <taxon>Bacteroidota</taxon>
        <taxon>Flavobacteriia</taxon>
        <taxon>Flavobacteriales</taxon>
        <taxon>Flavobacteriaceae</taxon>
        <taxon>Maribacter</taxon>
    </lineage>
</organism>
<dbReference type="InterPro" id="IPR029063">
    <property type="entry name" value="SAM-dependent_MTases_sf"/>
</dbReference>
<keyword evidence="2" id="KW-0489">Methyltransferase</keyword>
<keyword evidence="2" id="KW-0808">Transferase</keyword>
<proteinExistence type="predicted"/>
<protein>
    <submittedName>
        <fullName evidence="2">Methyltransferase family protein</fullName>
    </submittedName>
</protein>
<evidence type="ECO:0000313" key="3">
    <source>
        <dbReference type="Proteomes" id="UP000295274"/>
    </source>
</evidence>
<dbReference type="Gene3D" id="3.40.50.150">
    <property type="entry name" value="Vaccinia Virus protein VP39"/>
    <property type="match status" value="1"/>
</dbReference>